<dbReference type="PANTHER" id="PTHR32438">
    <property type="entry name" value="4-ALPHA-GLUCANOTRANSFERASE DPE1, CHLOROPLASTIC/AMYLOPLASTIC"/>
    <property type="match status" value="1"/>
</dbReference>
<evidence type="ECO:0000313" key="16">
    <source>
        <dbReference type="Proteomes" id="UP000321501"/>
    </source>
</evidence>
<comment type="catalytic activity">
    <reaction evidence="1 10">
        <text>Transfers a segment of a (1-&gt;4)-alpha-D-glucan to a new position in an acceptor, which may be glucose or a (1-&gt;4)-alpha-D-glucan.</text>
        <dbReference type="EC" id="2.4.1.25"/>
    </reaction>
</comment>
<keyword evidence="5 10" id="KW-0328">Glycosyltransferase</keyword>
<evidence type="ECO:0000256" key="9">
    <source>
        <dbReference type="ARBA" id="ARBA00031501"/>
    </source>
</evidence>
<dbReference type="Proteomes" id="UP000321501">
    <property type="component" value="Chromosome"/>
</dbReference>
<reference evidence="13" key="2">
    <citation type="submission" date="2016-01" db="EMBL/GenBank/DDBJ databases">
        <authorList>
            <person name="Oliw E.H."/>
        </authorList>
    </citation>
    <scope>NUCLEOTIDE SEQUENCE [LARGE SCALE GENOMIC DNA]</scope>
    <source>
        <strain evidence="13">KA00185</strain>
    </source>
</reference>
<dbReference type="GO" id="GO:0004134">
    <property type="term" value="F:4-alpha-glucanotransferase activity"/>
    <property type="evidence" value="ECO:0007669"/>
    <property type="project" value="UniProtKB-EC"/>
</dbReference>
<evidence type="ECO:0000256" key="3">
    <source>
        <dbReference type="ARBA" id="ARBA00012560"/>
    </source>
</evidence>
<dbReference type="GO" id="GO:0005975">
    <property type="term" value="P:carbohydrate metabolic process"/>
    <property type="evidence" value="ECO:0007669"/>
    <property type="project" value="InterPro"/>
</dbReference>
<dbReference type="PANTHER" id="PTHR32438:SF5">
    <property type="entry name" value="4-ALPHA-GLUCANOTRANSFERASE DPE1, CHLOROPLASTIC_AMYLOPLASTIC"/>
    <property type="match status" value="1"/>
</dbReference>
<dbReference type="NCBIfam" id="TIGR00217">
    <property type="entry name" value="malQ"/>
    <property type="match status" value="1"/>
</dbReference>
<evidence type="ECO:0000313" key="14">
    <source>
        <dbReference type="Proteomes" id="UP000070483"/>
    </source>
</evidence>
<comment type="similarity">
    <text evidence="2 10">Belongs to the disproportionating enzyme family.</text>
</comment>
<evidence type="ECO:0000313" key="13">
    <source>
        <dbReference type="EMBL" id="KXB61397.1"/>
    </source>
</evidence>
<name>A0A134A128_9FUSO</name>
<dbReference type="Proteomes" id="UP000321397">
    <property type="component" value="Chromosome"/>
</dbReference>
<dbReference type="EMBL" id="LSDD01000133">
    <property type="protein sequence ID" value="KXB61397.1"/>
    <property type="molecule type" value="Genomic_DNA"/>
</dbReference>
<sequence>MFERSSGILLHPTSLPGKYGIGTLGKEAFAFVDFLKKSNQKLWQIFPLGPTGYGDSPYQSFSTFAGNPYLIDFDLLVEENLLSQSDLEGIPFGENPENVDYGAIYNQKYPLLRKVYENYKNTKENKEREELKHLFEEFKVHNQSWLNDFAMYISLKNHFNGLPWNEWPEDIKSRQPEAMEKYYEIIKEEVEYQKFIQFLFFKQWNAVKKYANENGVKIIGDIPIFVAADSSDAWANPEIFLFDEERKPVKVAGVPPDYFSATGQLWGNPLYNWDKLKELNYKWWIDRVRANLSTCDIIRIDHFRGFDEYWAVPYGDKTAENGTWCPGPRIDLFNAIKNELGTLPIIAEDLGTMTQGVIDLREATGFPGMKILGFAFDSKEENDYLPHTYTKNCVVYTGTHDNDTLIGWFTKANEDDKQFARDYLNSRSDDEIHWDAIRGAWSSVASMAIAPIQDFLGLGSEARINTPGLASGNWQWRLKEGVLTDELAERIAKLTKVYSR</sequence>
<reference evidence="11 15" key="3">
    <citation type="submission" date="2019-07" db="EMBL/GenBank/DDBJ databases">
        <title>Complete Genome Sequence of Leptotrichia wadei Strain JMUB3933.</title>
        <authorList>
            <person name="Watanabe S."/>
            <person name="Cui L."/>
        </authorList>
    </citation>
    <scope>NUCLEOTIDE SEQUENCE [LARGE SCALE GENOMIC DNA]</scope>
    <source>
        <strain evidence="11 15">JMUB3933</strain>
    </source>
</reference>
<dbReference type="STRING" id="157687.HMPREF3180_01767"/>
<evidence type="ECO:0000256" key="1">
    <source>
        <dbReference type="ARBA" id="ARBA00000439"/>
    </source>
</evidence>
<proteinExistence type="inferred from homology"/>
<dbReference type="EMBL" id="AP019834">
    <property type="protein sequence ID" value="BBM47710.1"/>
    <property type="molecule type" value="Genomic_DNA"/>
</dbReference>
<keyword evidence="6 10" id="KW-0808">Transferase</keyword>
<dbReference type="AlphaFoldDB" id="A0A134A128"/>
<dbReference type="PATRIC" id="fig|157687.3.peg.1760"/>
<evidence type="ECO:0000313" key="11">
    <source>
        <dbReference type="EMBL" id="BBM47710.1"/>
    </source>
</evidence>
<reference evidence="12 16" key="4">
    <citation type="submission" date="2019-07" db="EMBL/GenBank/DDBJ databases">
        <title>Complete Genome Sequence of Leptotrichia wadei Strain JMUB3934.</title>
        <authorList>
            <person name="Watanabe S."/>
            <person name="Cui L."/>
        </authorList>
    </citation>
    <scope>NUCLEOTIDE SEQUENCE [LARGE SCALE GENOMIC DNA]</scope>
    <source>
        <strain evidence="12 16">JMUB3934</strain>
    </source>
</reference>
<gene>
    <name evidence="13" type="ORF">HMPREF3180_01767</name>
    <name evidence="11" type="ORF">JMUB3933_1211</name>
    <name evidence="12" type="ORF">JMUB3934_1311</name>
</gene>
<dbReference type="Proteomes" id="UP000070483">
    <property type="component" value="Unassembled WGS sequence"/>
</dbReference>
<protein>
    <recommendedName>
        <fullName evidence="4 10">4-alpha-glucanotransferase</fullName>
        <ecNumber evidence="3 10">2.4.1.25</ecNumber>
    </recommendedName>
    <alternativeName>
        <fullName evidence="8 10">Amylomaltase</fullName>
    </alternativeName>
    <alternativeName>
        <fullName evidence="9 10">Disproportionating enzyme</fullName>
    </alternativeName>
</protein>
<evidence type="ECO:0000256" key="7">
    <source>
        <dbReference type="ARBA" id="ARBA00023277"/>
    </source>
</evidence>
<keyword evidence="7 10" id="KW-0119">Carbohydrate metabolism</keyword>
<evidence type="ECO:0000313" key="15">
    <source>
        <dbReference type="Proteomes" id="UP000321397"/>
    </source>
</evidence>
<accession>A0A134A128</accession>
<evidence type="ECO:0000256" key="10">
    <source>
        <dbReference type="RuleBase" id="RU361207"/>
    </source>
</evidence>
<evidence type="ECO:0000313" key="12">
    <source>
        <dbReference type="EMBL" id="BBM50015.1"/>
    </source>
</evidence>
<evidence type="ECO:0000256" key="5">
    <source>
        <dbReference type="ARBA" id="ARBA00022676"/>
    </source>
</evidence>
<evidence type="ECO:0000256" key="4">
    <source>
        <dbReference type="ARBA" id="ARBA00020295"/>
    </source>
</evidence>
<evidence type="ECO:0000256" key="2">
    <source>
        <dbReference type="ARBA" id="ARBA00005684"/>
    </source>
</evidence>
<dbReference type="InterPro" id="IPR017853">
    <property type="entry name" value="GH"/>
</dbReference>
<dbReference type="Gene3D" id="3.20.20.80">
    <property type="entry name" value="Glycosidases"/>
    <property type="match status" value="1"/>
</dbReference>
<dbReference type="EC" id="2.4.1.25" evidence="3 10"/>
<dbReference type="InterPro" id="IPR003385">
    <property type="entry name" value="Glyco_hydro_77"/>
</dbReference>
<evidence type="ECO:0000256" key="8">
    <source>
        <dbReference type="ARBA" id="ARBA00031423"/>
    </source>
</evidence>
<reference evidence="14" key="1">
    <citation type="submission" date="2016-01" db="EMBL/GenBank/DDBJ databases">
        <authorList>
            <person name="Mitreva M."/>
            <person name="Pepin K.H."/>
            <person name="Mihindukulasuriya K.A."/>
            <person name="Fulton R."/>
            <person name="Fronick C."/>
            <person name="O'Laughlin M."/>
            <person name="Miner T."/>
            <person name="Herter B."/>
            <person name="Rosa B.A."/>
            <person name="Cordes M."/>
            <person name="Tomlinson C."/>
            <person name="Wollam A."/>
            <person name="Palsikar V.B."/>
            <person name="Mardis E.R."/>
            <person name="Wilson R.K."/>
        </authorList>
    </citation>
    <scope>NUCLEOTIDE SEQUENCE [LARGE SCALE GENOMIC DNA]</scope>
    <source>
        <strain evidence="14">KA00185</strain>
    </source>
</reference>
<dbReference type="SUPFAM" id="SSF51445">
    <property type="entry name" value="(Trans)glycosidases"/>
    <property type="match status" value="1"/>
</dbReference>
<evidence type="ECO:0000256" key="6">
    <source>
        <dbReference type="ARBA" id="ARBA00022679"/>
    </source>
</evidence>
<dbReference type="NCBIfam" id="NF011079">
    <property type="entry name" value="PRK14508.1-2"/>
    <property type="match status" value="1"/>
</dbReference>
<dbReference type="Pfam" id="PF02446">
    <property type="entry name" value="Glyco_hydro_77"/>
    <property type="match status" value="1"/>
</dbReference>
<dbReference type="EMBL" id="AP019835">
    <property type="protein sequence ID" value="BBM50015.1"/>
    <property type="molecule type" value="Genomic_DNA"/>
</dbReference>
<keyword evidence="14" id="KW-1185">Reference proteome</keyword>
<organism evidence="13 14">
    <name type="scientific">Leptotrichia wadei</name>
    <dbReference type="NCBI Taxonomy" id="157687"/>
    <lineage>
        <taxon>Bacteria</taxon>
        <taxon>Fusobacteriati</taxon>
        <taxon>Fusobacteriota</taxon>
        <taxon>Fusobacteriia</taxon>
        <taxon>Fusobacteriales</taxon>
        <taxon>Leptotrichiaceae</taxon>
        <taxon>Leptotrichia</taxon>
    </lineage>
</organism>
<dbReference type="OrthoDB" id="9811841at2"/>
<dbReference type="NCBIfam" id="NF011080">
    <property type="entry name" value="PRK14508.1-3"/>
    <property type="match status" value="1"/>
</dbReference>